<name>A0A2M4DI48_ANODA</name>
<organism evidence="1">
    <name type="scientific">Anopheles darlingi</name>
    <name type="common">Mosquito</name>
    <dbReference type="NCBI Taxonomy" id="43151"/>
    <lineage>
        <taxon>Eukaryota</taxon>
        <taxon>Metazoa</taxon>
        <taxon>Ecdysozoa</taxon>
        <taxon>Arthropoda</taxon>
        <taxon>Hexapoda</taxon>
        <taxon>Insecta</taxon>
        <taxon>Pterygota</taxon>
        <taxon>Neoptera</taxon>
        <taxon>Endopterygota</taxon>
        <taxon>Diptera</taxon>
        <taxon>Nematocera</taxon>
        <taxon>Culicoidea</taxon>
        <taxon>Culicidae</taxon>
        <taxon>Anophelinae</taxon>
        <taxon>Anopheles</taxon>
    </lineage>
</organism>
<reference evidence="1" key="1">
    <citation type="submission" date="2018-01" db="EMBL/GenBank/DDBJ databases">
        <title>An insight into the sialome of Amazonian anophelines.</title>
        <authorList>
            <person name="Ribeiro J.M."/>
            <person name="Scarpassa V."/>
            <person name="Calvo E."/>
        </authorList>
    </citation>
    <scope>NUCLEOTIDE SEQUENCE</scope>
</reference>
<dbReference type="AlphaFoldDB" id="A0A2M4DI48"/>
<accession>A0A2M4DI48</accession>
<dbReference type="EMBL" id="GGFL01013064">
    <property type="protein sequence ID" value="MBW77242.1"/>
    <property type="molecule type" value="Transcribed_RNA"/>
</dbReference>
<protein>
    <submittedName>
        <fullName evidence="1">Putative secreted protein</fullName>
    </submittedName>
</protein>
<sequence length="71" mass="7951">MCEIRSFMLRILLRLSFNSSVPAPAFPDRTVRAASFWTASSSFSNPSRRSSSFLSNRCNTSSCFCESLIDC</sequence>
<evidence type="ECO:0000313" key="1">
    <source>
        <dbReference type="EMBL" id="MBW77242.1"/>
    </source>
</evidence>
<proteinExistence type="predicted"/>